<proteinExistence type="predicted"/>
<organism evidence="1 2">
    <name type="scientific">Protea cynaroides</name>
    <dbReference type="NCBI Taxonomy" id="273540"/>
    <lineage>
        <taxon>Eukaryota</taxon>
        <taxon>Viridiplantae</taxon>
        <taxon>Streptophyta</taxon>
        <taxon>Embryophyta</taxon>
        <taxon>Tracheophyta</taxon>
        <taxon>Spermatophyta</taxon>
        <taxon>Magnoliopsida</taxon>
        <taxon>Proteales</taxon>
        <taxon>Proteaceae</taxon>
        <taxon>Protea</taxon>
    </lineage>
</organism>
<dbReference type="AlphaFoldDB" id="A0A9Q0JT78"/>
<dbReference type="EMBL" id="JAMYWD010000012">
    <property type="protein sequence ID" value="KAJ4951964.1"/>
    <property type="molecule type" value="Genomic_DNA"/>
</dbReference>
<evidence type="ECO:0000313" key="1">
    <source>
        <dbReference type="EMBL" id="KAJ4951964.1"/>
    </source>
</evidence>
<evidence type="ECO:0000313" key="2">
    <source>
        <dbReference type="Proteomes" id="UP001141806"/>
    </source>
</evidence>
<accession>A0A9Q0JT78</accession>
<keyword evidence="2" id="KW-1185">Reference proteome</keyword>
<reference evidence="1" key="1">
    <citation type="journal article" date="2023" name="Plant J.">
        <title>The genome of the king protea, Protea cynaroides.</title>
        <authorList>
            <person name="Chang J."/>
            <person name="Duong T.A."/>
            <person name="Schoeman C."/>
            <person name="Ma X."/>
            <person name="Roodt D."/>
            <person name="Barker N."/>
            <person name="Li Z."/>
            <person name="Van de Peer Y."/>
            <person name="Mizrachi E."/>
        </authorList>
    </citation>
    <scope>NUCLEOTIDE SEQUENCE</scope>
    <source>
        <tissue evidence="1">Young leaves</tissue>
    </source>
</reference>
<gene>
    <name evidence="1" type="ORF">NE237_028796</name>
</gene>
<sequence>MSGVGDHLNAFSAPSKGLSAMVLVTEKGVDQANIVFTARVPALPVSEPNRQVRFIDRQDSDDLDQITRSVASGSGGVNVRNPRVVEAPARVSVMTFPGQMGRTCSPTIYRVNAGIQSVHGG</sequence>
<dbReference type="Proteomes" id="UP001141806">
    <property type="component" value="Unassembled WGS sequence"/>
</dbReference>
<comment type="caution">
    <text evidence="1">The sequence shown here is derived from an EMBL/GenBank/DDBJ whole genome shotgun (WGS) entry which is preliminary data.</text>
</comment>
<name>A0A9Q0JT78_9MAGN</name>
<protein>
    <submittedName>
        <fullName evidence="1">Uncharacterized protein</fullName>
    </submittedName>
</protein>